<keyword evidence="2" id="KW-0732">Signal</keyword>
<dbReference type="EMBL" id="JAWCUI010000013">
    <property type="protein sequence ID" value="KAL1899189.1"/>
    <property type="molecule type" value="Genomic_DNA"/>
</dbReference>
<keyword evidence="1" id="KW-0812">Transmembrane</keyword>
<evidence type="ECO:0000256" key="2">
    <source>
        <dbReference type="SAM" id="SignalP"/>
    </source>
</evidence>
<comment type="caution">
    <text evidence="3">The sequence shown here is derived from an EMBL/GenBank/DDBJ whole genome shotgun (WGS) entry which is preliminary data.</text>
</comment>
<accession>A0ABR3ZGA2</accession>
<dbReference type="Proteomes" id="UP001583186">
    <property type="component" value="Unassembled WGS sequence"/>
</dbReference>
<reference evidence="3 4" key="1">
    <citation type="journal article" date="2024" name="IMA Fungus">
        <title>IMA Genome - F19 : A genome assembly and annotation guide to empower mycologists, including annotated draft genome sequences of Ceratocystis pirilliformis, Diaporthe australafricana, Fusarium ophioides, Paecilomyces lecythidis, and Sporothrix stenoceras.</title>
        <authorList>
            <person name="Aylward J."/>
            <person name="Wilson A.M."/>
            <person name="Visagie C.M."/>
            <person name="Spraker J."/>
            <person name="Barnes I."/>
            <person name="Buitendag C."/>
            <person name="Ceriani C."/>
            <person name="Del Mar Angel L."/>
            <person name="du Plessis D."/>
            <person name="Fuchs T."/>
            <person name="Gasser K."/>
            <person name="Kramer D."/>
            <person name="Li W."/>
            <person name="Munsamy K."/>
            <person name="Piso A."/>
            <person name="Price J.L."/>
            <person name="Sonnekus B."/>
            <person name="Thomas C."/>
            <person name="van der Nest A."/>
            <person name="van Dijk A."/>
            <person name="van Heerden A."/>
            <person name="van Vuuren N."/>
            <person name="Yilmaz N."/>
            <person name="Duong T.A."/>
            <person name="van der Merwe N.A."/>
            <person name="Wingfield M.J."/>
            <person name="Wingfield B.D."/>
        </authorList>
    </citation>
    <scope>NUCLEOTIDE SEQUENCE [LARGE SCALE GENOMIC DNA]</scope>
    <source>
        <strain evidence="3 4">CMW 5346</strain>
    </source>
</reference>
<protein>
    <recommendedName>
        <fullName evidence="5">Integral membrane protein</fullName>
    </recommendedName>
</protein>
<feature type="chain" id="PRO_5046734986" description="Integral membrane protein" evidence="2">
    <location>
        <begin position="18"/>
        <end position="200"/>
    </location>
</feature>
<evidence type="ECO:0000256" key="1">
    <source>
        <dbReference type="SAM" id="Phobius"/>
    </source>
</evidence>
<evidence type="ECO:0000313" key="4">
    <source>
        <dbReference type="Proteomes" id="UP001583186"/>
    </source>
</evidence>
<proteinExistence type="predicted"/>
<organism evidence="3 4">
    <name type="scientific">Sporothrix stenoceras</name>
    <dbReference type="NCBI Taxonomy" id="5173"/>
    <lineage>
        <taxon>Eukaryota</taxon>
        <taxon>Fungi</taxon>
        <taxon>Dikarya</taxon>
        <taxon>Ascomycota</taxon>
        <taxon>Pezizomycotina</taxon>
        <taxon>Sordariomycetes</taxon>
        <taxon>Sordariomycetidae</taxon>
        <taxon>Ophiostomatales</taxon>
        <taxon>Ophiostomataceae</taxon>
        <taxon>Sporothrix</taxon>
    </lineage>
</organism>
<feature type="signal peptide" evidence="2">
    <location>
        <begin position="1"/>
        <end position="17"/>
    </location>
</feature>
<keyword evidence="4" id="KW-1185">Reference proteome</keyword>
<name>A0ABR3ZGA2_9PEZI</name>
<evidence type="ECO:0000313" key="3">
    <source>
        <dbReference type="EMBL" id="KAL1899189.1"/>
    </source>
</evidence>
<evidence type="ECO:0008006" key="5">
    <source>
        <dbReference type="Google" id="ProtNLM"/>
    </source>
</evidence>
<sequence>MAYGLLLLRSTPMVLSAAAVQFDYSQYLFLRPFLDLPSDLENKDKVATDESRSPVNTLLGHFIHRQFPAGFGAILTLYPLTWVVTGANLLLSYPTSRLASLFGLSTAAGINLTPAARHFYTAGLVFSVGHMLFGPRALDLMETIGSLGEKANRPDSEKKQHNNLHLLSTWLQLHLTRTFLADVPGWLCFTAAFLLSARAR</sequence>
<keyword evidence="1" id="KW-0472">Membrane</keyword>
<gene>
    <name evidence="3" type="ORF">Sste5346_003111</name>
</gene>
<feature type="transmembrane region" description="Helical" evidence="1">
    <location>
        <begin position="69"/>
        <end position="91"/>
    </location>
</feature>
<keyword evidence="1" id="KW-1133">Transmembrane helix</keyword>